<dbReference type="OrthoDB" id="8922241at2759"/>
<reference evidence="1 2" key="1">
    <citation type="submission" date="2014-04" db="EMBL/GenBank/DDBJ databases">
        <authorList>
            <consortium name="DOE Joint Genome Institute"/>
            <person name="Kuo A."/>
            <person name="Kohler A."/>
            <person name="Costa M.D."/>
            <person name="Nagy L.G."/>
            <person name="Floudas D."/>
            <person name="Copeland A."/>
            <person name="Barry K.W."/>
            <person name="Cichocki N."/>
            <person name="Veneault-Fourrey C."/>
            <person name="LaButti K."/>
            <person name="Lindquist E.A."/>
            <person name="Lipzen A."/>
            <person name="Lundell T."/>
            <person name="Morin E."/>
            <person name="Murat C."/>
            <person name="Sun H."/>
            <person name="Tunlid A."/>
            <person name="Henrissat B."/>
            <person name="Grigoriev I.V."/>
            <person name="Hibbett D.S."/>
            <person name="Martin F."/>
            <person name="Nordberg H.P."/>
            <person name="Cantor M.N."/>
            <person name="Hua S.X."/>
        </authorList>
    </citation>
    <scope>NUCLEOTIDE SEQUENCE [LARGE SCALE GENOMIC DNA]</scope>
    <source>
        <strain evidence="1 2">Marx 270</strain>
    </source>
</reference>
<sequence length="218" mass="24411">MTAYPVHHDGGYYHFGHQYPSSVMVASHMPSSSFNTSPKIPTPFAASGSSESSVYHRSSAVYMEEPPAIPGDGTLVTHHDSYLTDDNTASEPFFYPCSFDNCQEWISDDQGLMKDHLAKAHDIHLRGDPDSDVMCRWNGCTASVMKSNFPRHVLRHLKVRWECSVCKKDFSRPDSVLAHIKRKEMCLRGAPTRLINPKACRRQIFGDKVVLTKVLGGP</sequence>
<reference evidence="2" key="2">
    <citation type="submission" date="2015-01" db="EMBL/GenBank/DDBJ databases">
        <title>Evolutionary Origins and Diversification of the Mycorrhizal Mutualists.</title>
        <authorList>
            <consortium name="DOE Joint Genome Institute"/>
            <consortium name="Mycorrhizal Genomics Consortium"/>
            <person name="Kohler A."/>
            <person name="Kuo A."/>
            <person name="Nagy L.G."/>
            <person name="Floudas D."/>
            <person name="Copeland A."/>
            <person name="Barry K.W."/>
            <person name="Cichocki N."/>
            <person name="Veneault-Fourrey C."/>
            <person name="LaButti K."/>
            <person name="Lindquist E.A."/>
            <person name="Lipzen A."/>
            <person name="Lundell T."/>
            <person name="Morin E."/>
            <person name="Murat C."/>
            <person name="Riley R."/>
            <person name="Ohm R."/>
            <person name="Sun H."/>
            <person name="Tunlid A."/>
            <person name="Henrissat B."/>
            <person name="Grigoriev I.V."/>
            <person name="Hibbett D.S."/>
            <person name="Martin F."/>
        </authorList>
    </citation>
    <scope>NUCLEOTIDE SEQUENCE [LARGE SCALE GENOMIC DNA]</scope>
    <source>
        <strain evidence="2">Marx 270</strain>
    </source>
</reference>
<dbReference type="HOGENOM" id="CLU_1267357_0_0_1"/>
<dbReference type="InParanoid" id="A0A0C3PPG4"/>
<dbReference type="AlphaFoldDB" id="A0A0C3PPG4"/>
<protein>
    <recommendedName>
        <fullName evidence="3">C2H2-type domain-containing protein</fullName>
    </recommendedName>
</protein>
<name>A0A0C3PPG4_PISTI</name>
<dbReference type="InterPro" id="IPR036236">
    <property type="entry name" value="Znf_C2H2_sf"/>
</dbReference>
<dbReference type="SUPFAM" id="SSF57667">
    <property type="entry name" value="beta-beta-alpha zinc fingers"/>
    <property type="match status" value="1"/>
</dbReference>
<dbReference type="EMBL" id="KN831952">
    <property type="protein sequence ID" value="KIO10334.1"/>
    <property type="molecule type" value="Genomic_DNA"/>
</dbReference>
<evidence type="ECO:0000313" key="2">
    <source>
        <dbReference type="Proteomes" id="UP000054217"/>
    </source>
</evidence>
<dbReference type="Gene3D" id="3.30.160.60">
    <property type="entry name" value="Classic Zinc Finger"/>
    <property type="match status" value="1"/>
</dbReference>
<keyword evidence="2" id="KW-1185">Reference proteome</keyword>
<evidence type="ECO:0008006" key="3">
    <source>
        <dbReference type="Google" id="ProtNLM"/>
    </source>
</evidence>
<dbReference type="Proteomes" id="UP000054217">
    <property type="component" value="Unassembled WGS sequence"/>
</dbReference>
<proteinExistence type="predicted"/>
<organism evidence="1 2">
    <name type="scientific">Pisolithus tinctorius Marx 270</name>
    <dbReference type="NCBI Taxonomy" id="870435"/>
    <lineage>
        <taxon>Eukaryota</taxon>
        <taxon>Fungi</taxon>
        <taxon>Dikarya</taxon>
        <taxon>Basidiomycota</taxon>
        <taxon>Agaricomycotina</taxon>
        <taxon>Agaricomycetes</taxon>
        <taxon>Agaricomycetidae</taxon>
        <taxon>Boletales</taxon>
        <taxon>Sclerodermatineae</taxon>
        <taxon>Pisolithaceae</taxon>
        <taxon>Pisolithus</taxon>
    </lineage>
</organism>
<evidence type="ECO:0000313" key="1">
    <source>
        <dbReference type="EMBL" id="KIO10334.1"/>
    </source>
</evidence>
<gene>
    <name evidence="1" type="ORF">M404DRAFT_903420</name>
</gene>
<dbReference type="STRING" id="870435.A0A0C3PPG4"/>
<accession>A0A0C3PPG4</accession>